<gene>
    <name evidence="6" type="ORF">Slin15195_G072140</name>
</gene>
<dbReference type="Pfam" id="PF13426">
    <property type="entry name" value="PAS_9"/>
    <property type="match status" value="1"/>
</dbReference>
<protein>
    <submittedName>
        <fullName evidence="6">PAS domain-containing protein</fullName>
    </submittedName>
</protein>
<feature type="region of interest" description="Disordered" evidence="4">
    <location>
        <begin position="419"/>
        <end position="447"/>
    </location>
</feature>
<evidence type="ECO:0000313" key="6">
    <source>
        <dbReference type="EMBL" id="USW53895.1"/>
    </source>
</evidence>
<evidence type="ECO:0000313" key="7">
    <source>
        <dbReference type="Proteomes" id="UP001056384"/>
    </source>
</evidence>
<accession>A0A9Q9EKB6</accession>
<feature type="compositionally biased region" description="Acidic residues" evidence="4">
    <location>
        <begin position="419"/>
        <end position="429"/>
    </location>
</feature>
<evidence type="ECO:0000256" key="4">
    <source>
        <dbReference type="SAM" id="MobiDB-lite"/>
    </source>
</evidence>
<feature type="region of interest" description="Disordered" evidence="4">
    <location>
        <begin position="557"/>
        <end position="582"/>
    </location>
</feature>
<dbReference type="PANTHER" id="PTHR47429:SF9">
    <property type="entry name" value="PAS DOMAIN-CONTAINING PROTEIN"/>
    <property type="match status" value="1"/>
</dbReference>
<keyword evidence="2" id="KW-0288">FMN</keyword>
<proteinExistence type="predicted"/>
<dbReference type="AlphaFoldDB" id="A0A9Q9EKB6"/>
<reference evidence="6" key="1">
    <citation type="submission" date="2022-06" db="EMBL/GenBank/DDBJ databases">
        <title>Complete genome sequences of two strains of the flax pathogen Septoria linicola.</title>
        <authorList>
            <person name="Lapalu N."/>
            <person name="Simon A."/>
            <person name="Demenou B."/>
            <person name="Paumier D."/>
            <person name="Guillot M.-P."/>
            <person name="Gout L."/>
            <person name="Valade R."/>
        </authorList>
    </citation>
    <scope>NUCLEOTIDE SEQUENCE</scope>
    <source>
        <strain evidence="6">SE15195</strain>
    </source>
</reference>
<organism evidence="6 7">
    <name type="scientific">Septoria linicola</name>
    <dbReference type="NCBI Taxonomy" id="215465"/>
    <lineage>
        <taxon>Eukaryota</taxon>
        <taxon>Fungi</taxon>
        <taxon>Dikarya</taxon>
        <taxon>Ascomycota</taxon>
        <taxon>Pezizomycotina</taxon>
        <taxon>Dothideomycetes</taxon>
        <taxon>Dothideomycetidae</taxon>
        <taxon>Mycosphaerellales</taxon>
        <taxon>Mycosphaerellaceae</taxon>
        <taxon>Septoria</taxon>
    </lineage>
</organism>
<dbReference type="Gene3D" id="3.30.450.20">
    <property type="entry name" value="PAS domain"/>
    <property type="match status" value="1"/>
</dbReference>
<dbReference type="SUPFAM" id="SSF55785">
    <property type="entry name" value="PYP-like sensor domain (PAS domain)"/>
    <property type="match status" value="1"/>
</dbReference>
<evidence type="ECO:0000256" key="3">
    <source>
        <dbReference type="ARBA" id="ARBA00022991"/>
    </source>
</evidence>
<keyword evidence="7" id="KW-1185">Reference proteome</keyword>
<dbReference type="GO" id="GO:0005634">
    <property type="term" value="C:nucleus"/>
    <property type="evidence" value="ECO:0007669"/>
    <property type="project" value="TreeGrafter"/>
</dbReference>
<name>A0A9Q9EKB6_9PEZI</name>
<dbReference type="EMBL" id="CP099422">
    <property type="protein sequence ID" value="USW53895.1"/>
    <property type="molecule type" value="Genomic_DNA"/>
</dbReference>
<feature type="domain" description="PAS" evidence="5">
    <location>
        <begin position="236"/>
        <end position="332"/>
    </location>
</feature>
<evidence type="ECO:0000256" key="2">
    <source>
        <dbReference type="ARBA" id="ARBA00022643"/>
    </source>
</evidence>
<sequence>MDYARATSPPASLQLSLREKRRSQRMSLRSPVSFTTGSTTNSYQVLLPLQLPENTQVQEADLMSTDDPRSWSIMSPTDRVLASGHYSLEARAELLFGQDHLRVILGDPKLLFAFSGFLSTYRPWRRSLLDYYWDAIKALRAMNYARAIVDDLSERQLPCIDSAATPPVAAVDARLSAAASEVFDDILREDLPAYITQLYTRIVVASVQRRITGALSIHLREASHGLAEVFVLTDPSRHDNPIILASEEFALTTQYGLKYVIGRNCRFLQGPFTSKHSVRRLAMASAEGKEHTELLVNYRRDGTPFLNLLMIAPLLDSKGKLRYYLGAQVDVSGLLKDNTSLASLHKLATSEDKPEDSCRPERSDRLIAMKDLSTMLGGDEVDIVRRHGGYLNQGYSHLHDTAPAGIALTERSRILLQDDEDLEQDEDSGPEIKQDAKTSPRQKTTHWQPESVYKNYLVLRPGSSLRILFASAPLRLPGMLQSHFLHRIGGSSKMRHDLEKSLQQGSAVTARVHWLSVPNRYGDGVGRPRWCHCTPLLHHSGAVGLWVVIIVDDEEDVTSSSTSPSRNTESRHGGSGTRRMGLVEPGVLEMERVKAIHKDFNRRPSTAL</sequence>
<dbReference type="InterPro" id="IPR035965">
    <property type="entry name" value="PAS-like_dom_sf"/>
</dbReference>
<feature type="region of interest" description="Disordered" evidence="4">
    <location>
        <begin position="1"/>
        <end position="35"/>
    </location>
</feature>
<feature type="compositionally biased region" description="Low complexity" evidence="4">
    <location>
        <begin position="558"/>
        <end position="567"/>
    </location>
</feature>
<dbReference type="PANTHER" id="PTHR47429">
    <property type="entry name" value="PROTEIN TWIN LOV 1"/>
    <property type="match status" value="1"/>
</dbReference>
<evidence type="ECO:0000256" key="1">
    <source>
        <dbReference type="ARBA" id="ARBA00022630"/>
    </source>
</evidence>
<keyword evidence="3" id="KW-0157">Chromophore</keyword>
<dbReference type="Proteomes" id="UP001056384">
    <property type="component" value="Chromosome 5"/>
</dbReference>
<dbReference type="InterPro" id="IPR000014">
    <property type="entry name" value="PAS"/>
</dbReference>
<evidence type="ECO:0000259" key="5">
    <source>
        <dbReference type="Pfam" id="PF13426"/>
    </source>
</evidence>
<feature type="compositionally biased region" description="Polar residues" evidence="4">
    <location>
        <begin position="25"/>
        <end position="35"/>
    </location>
</feature>
<keyword evidence="1" id="KW-0285">Flavoprotein</keyword>